<keyword evidence="4 9" id="KW-0812">Transmembrane</keyword>
<comment type="subunit">
    <text evidence="9">Homopentamer.</text>
</comment>
<keyword evidence="7 9" id="KW-0472">Membrane</keyword>
<evidence type="ECO:0000256" key="8">
    <source>
        <dbReference type="ARBA" id="ARBA00023303"/>
    </source>
</evidence>
<dbReference type="PANTHER" id="PTHR30266:SF2">
    <property type="entry name" value="LARGE-CONDUCTANCE MECHANOSENSITIVE CHANNEL"/>
    <property type="match status" value="1"/>
</dbReference>
<dbReference type="AlphaFoldDB" id="A0A3S9PZL1"/>
<dbReference type="HAMAP" id="MF_00115">
    <property type="entry name" value="MscL"/>
    <property type="match status" value="1"/>
</dbReference>
<dbReference type="Proteomes" id="UP000280344">
    <property type="component" value="Chromosome"/>
</dbReference>
<accession>A0A3S9PZL1</accession>
<comment type="function">
    <text evidence="9">Channel that opens in response to stretch forces in the membrane lipid bilayer. May participate in the regulation of osmotic pressure changes within the cell.</text>
</comment>
<keyword evidence="3 9" id="KW-1003">Cell membrane</keyword>
<dbReference type="PANTHER" id="PTHR30266">
    <property type="entry name" value="MECHANOSENSITIVE CHANNEL MSCL"/>
    <property type="match status" value="1"/>
</dbReference>
<evidence type="ECO:0000256" key="5">
    <source>
        <dbReference type="ARBA" id="ARBA00022989"/>
    </source>
</evidence>
<dbReference type="NCBIfam" id="TIGR00220">
    <property type="entry name" value="mscL"/>
    <property type="match status" value="1"/>
</dbReference>
<name>A0A3S9PZL1_9ACTO</name>
<organism evidence="10 11">
    <name type="scientific">Flaviflexus ciconiae</name>
    <dbReference type="NCBI Taxonomy" id="2496867"/>
    <lineage>
        <taxon>Bacteria</taxon>
        <taxon>Bacillati</taxon>
        <taxon>Actinomycetota</taxon>
        <taxon>Actinomycetes</taxon>
        <taxon>Actinomycetales</taxon>
        <taxon>Actinomycetaceae</taxon>
        <taxon>Flaviflexus</taxon>
    </lineage>
</organism>
<keyword evidence="6 9" id="KW-0406">Ion transport</keyword>
<proteinExistence type="inferred from homology"/>
<protein>
    <recommendedName>
        <fullName evidence="9">Large-conductance mechanosensitive channel</fullName>
    </recommendedName>
</protein>
<evidence type="ECO:0000313" key="11">
    <source>
        <dbReference type="Proteomes" id="UP000280344"/>
    </source>
</evidence>
<reference evidence="10 11" key="1">
    <citation type="submission" date="2018-12" db="EMBL/GenBank/DDBJ databases">
        <title>Complete genome sequence of Flaviflexus sp. H23T48.</title>
        <authorList>
            <person name="Bae J.-W."/>
            <person name="Lee J.-Y."/>
        </authorList>
    </citation>
    <scope>NUCLEOTIDE SEQUENCE [LARGE SCALE GENOMIC DNA]</scope>
    <source>
        <strain evidence="10 11">H23T48</strain>
    </source>
</reference>
<dbReference type="OrthoDB" id="9810350at2"/>
<dbReference type="Gene3D" id="1.10.1200.120">
    <property type="entry name" value="Large-conductance mechanosensitive channel, MscL, domain 1"/>
    <property type="match status" value="1"/>
</dbReference>
<dbReference type="InterPro" id="IPR001185">
    <property type="entry name" value="MS_channel"/>
</dbReference>
<comment type="subcellular location">
    <subcellularLocation>
        <location evidence="9">Cell membrane</location>
        <topology evidence="9">Multi-pass membrane protein</topology>
    </subcellularLocation>
    <subcellularLocation>
        <location evidence="1">Membrane</location>
        <topology evidence="1">Multi-pass membrane protein</topology>
    </subcellularLocation>
</comment>
<evidence type="ECO:0000256" key="7">
    <source>
        <dbReference type="ARBA" id="ARBA00023136"/>
    </source>
</evidence>
<feature type="transmembrane region" description="Helical" evidence="9">
    <location>
        <begin position="12"/>
        <end position="35"/>
    </location>
</feature>
<dbReference type="KEGG" id="flh:EJ997_11210"/>
<keyword evidence="5 9" id="KW-1133">Transmembrane helix</keyword>
<dbReference type="PRINTS" id="PR01264">
    <property type="entry name" value="MECHCHANNEL"/>
</dbReference>
<keyword evidence="8 9" id="KW-0407">Ion channel</keyword>
<keyword evidence="11" id="KW-1185">Reference proteome</keyword>
<dbReference type="InterPro" id="IPR036019">
    <property type="entry name" value="MscL_channel"/>
</dbReference>
<dbReference type="Pfam" id="PF01741">
    <property type="entry name" value="MscL"/>
    <property type="match status" value="1"/>
</dbReference>
<evidence type="ECO:0000256" key="1">
    <source>
        <dbReference type="ARBA" id="ARBA00004141"/>
    </source>
</evidence>
<dbReference type="InterPro" id="IPR037673">
    <property type="entry name" value="MSC/AndL"/>
</dbReference>
<evidence type="ECO:0000256" key="4">
    <source>
        <dbReference type="ARBA" id="ARBA00022692"/>
    </source>
</evidence>
<dbReference type="RefSeq" id="WP_126704626.1">
    <property type="nucleotide sequence ID" value="NZ_CP034593.1"/>
</dbReference>
<dbReference type="EMBL" id="CP034593">
    <property type="protein sequence ID" value="AZQ77823.1"/>
    <property type="molecule type" value="Genomic_DNA"/>
</dbReference>
<sequence length="137" mass="14402">MIQGFKEFISRGNAIDLAVGMVIGAAFTAVVTALVEQVINPLIGGIFGEPNFDDVAAFTIGDATVKPGAVITALVSFLLVALALYFFIIIPMNKLAERRNAGVEEAPAADADDVAVLKEIRDLLIVQNADGGEGQNR</sequence>
<dbReference type="SUPFAM" id="SSF81330">
    <property type="entry name" value="Gated mechanosensitive channel"/>
    <property type="match status" value="1"/>
</dbReference>
<comment type="similarity">
    <text evidence="9">Belongs to the MscL family.</text>
</comment>
<keyword evidence="2 9" id="KW-0813">Transport</keyword>
<evidence type="ECO:0000313" key="10">
    <source>
        <dbReference type="EMBL" id="AZQ77823.1"/>
    </source>
</evidence>
<gene>
    <name evidence="9 10" type="primary">mscL</name>
    <name evidence="10" type="ORF">EJ997_11210</name>
</gene>
<feature type="transmembrane region" description="Helical" evidence="9">
    <location>
        <begin position="69"/>
        <end position="90"/>
    </location>
</feature>
<evidence type="ECO:0000256" key="2">
    <source>
        <dbReference type="ARBA" id="ARBA00022448"/>
    </source>
</evidence>
<evidence type="ECO:0000256" key="6">
    <source>
        <dbReference type="ARBA" id="ARBA00023065"/>
    </source>
</evidence>
<evidence type="ECO:0000256" key="9">
    <source>
        <dbReference type="HAMAP-Rule" id="MF_00115"/>
    </source>
</evidence>
<dbReference type="GO" id="GO:0005886">
    <property type="term" value="C:plasma membrane"/>
    <property type="evidence" value="ECO:0007669"/>
    <property type="project" value="UniProtKB-SubCell"/>
</dbReference>
<dbReference type="GO" id="GO:0008381">
    <property type="term" value="F:mechanosensitive monoatomic ion channel activity"/>
    <property type="evidence" value="ECO:0007669"/>
    <property type="project" value="UniProtKB-UniRule"/>
</dbReference>
<evidence type="ECO:0000256" key="3">
    <source>
        <dbReference type="ARBA" id="ARBA00022475"/>
    </source>
</evidence>